<dbReference type="Pfam" id="PF00004">
    <property type="entry name" value="AAA"/>
    <property type="match status" value="2"/>
</dbReference>
<reference evidence="5 6" key="1">
    <citation type="submission" date="2019-07" db="EMBL/GenBank/DDBJ databases">
        <title>Insights of Desulfuromonas acetexigens electromicrobiology.</title>
        <authorList>
            <person name="Katuri K."/>
            <person name="Sapireddy V."/>
            <person name="Shaw D.R."/>
            <person name="Saikaly P."/>
        </authorList>
    </citation>
    <scope>NUCLEOTIDE SEQUENCE [LARGE SCALE GENOMIC DNA]</scope>
    <source>
        <strain evidence="5 6">2873</strain>
    </source>
</reference>
<dbReference type="CDD" id="cd19481">
    <property type="entry name" value="RecA-like_protease"/>
    <property type="match status" value="1"/>
</dbReference>
<dbReference type="Gene3D" id="3.40.50.300">
    <property type="entry name" value="P-loop containing nucleotide triphosphate hydrolases"/>
    <property type="match status" value="2"/>
</dbReference>
<dbReference type="InterPro" id="IPR050221">
    <property type="entry name" value="26S_Proteasome_ATPase"/>
</dbReference>
<evidence type="ECO:0000313" key="5">
    <source>
        <dbReference type="EMBL" id="TRO79115.1"/>
    </source>
</evidence>
<dbReference type="InterPro" id="IPR003593">
    <property type="entry name" value="AAA+_ATPase"/>
</dbReference>
<comment type="similarity">
    <text evidence="1">Belongs to the AAA ATPase family.</text>
</comment>
<name>A0A550J7A9_9BACT</name>
<evidence type="ECO:0000256" key="3">
    <source>
        <dbReference type="ARBA" id="ARBA00022840"/>
    </source>
</evidence>
<protein>
    <submittedName>
        <fullName evidence="5">ATP-binding protein</fullName>
    </submittedName>
</protein>
<dbReference type="Proteomes" id="UP000317155">
    <property type="component" value="Unassembled WGS sequence"/>
</dbReference>
<comment type="caution">
    <text evidence="5">The sequence shown here is derived from an EMBL/GenBank/DDBJ whole genome shotgun (WGS) entry which is preliminary data.</text>
</comment>
<dbReference type="GO" id="GO:0005524">
    <property type="term" value="F:ATP binding"/>
    <property type="evidence" value="ECO:0007669"/>
    <property type="project" value="UniProtKB-KW"/>
</dbReference>
<sequence>MSRRNFFRKLKRRLGCMVEPYEQHVILTYLLRLATDSRLSPQGLGELCEFFQRNLAYLGLDRNDEEFLDHLMRFQEILDEKKGMRGAFRHIAGVIDKRLRQRLDDLKGAEPGPLETNLTILADELELDRDERGFFGLFVRFLTHAGFQRIFNEMTREHLGLLDTCAICLDTDRNALGDRLRPGAPLLASGVIRQACRTGNDLDDQFEMPDAVRTAMQKACGVKEDIRRYILGETAQASLLWEDFDYLNDIPERLERFLKTSIDHRVPGVNVLLWGPPGTGKTEFCKTLAQRLEVKLYAVGEQDEDGGEPTRKERMGSLQLAQSLLRYQSRSLLLFDEMDDLFEGSALVRFFGGKLSMGSKVFTNRLFENNPIPTIWTINDAKLLDESIIRRMALAIEMSIPPAKTRERVWQRVLSKNTLSLPDDDIRILSQLDISPAVVDNAARVAKQIGGRIEDFQFATRGIVKAMSGHLPKPKPSFTTPFCPELIRTQSDLERITRQLKLTGRRDFSLCLYGPPGTGKSAFVRHLAEALDLPVVMKRASDLFDAYVGETEKSIAKAFQEALDKGGFLVFDEADSLLGDRRYAVRNWEVSQVNEMLTWMENHPLPFACTTNLMDRLDQASLRRFTFKCHFDYLGEEQLCLAFERFFGMTATVRQLDGLIGLTPGDFALVDKKARIIGCEGDRDLLIDMLKQELAAKEHRPGRPMGFTRE</sequence>
<evidence type="ECO:0000259" key="4">
    <source>
        <dbReference type="SMART" id="SM00382"/>
    </source>
</evidence>
<keyword evidence="2" id="KW-0547">Nucleotide-binding</keyword>
<accession>A0A550J7A9</accession>
<dbReference type="SUPFAM" id="SSF52540">
    <property type="entry name" value="P-loop containing nucleoside triphosphate hydrolases"/>
    <property type="match status" value="2"/>
</dbReference>
<dbReference type="EMBL" id="VJVV01000012">
    <property type="protein sequence ID" value="TRO79115.1"/>
    <property type="molecule type" value="Genomic_DNA"/>
</dbReference>
<evidence type="ECO:0000256" key="1">
    <source>
        <dbReference type="ARBA" id="ARBA00006914"/>
    </source>
</evidence>
<evidence type="ECO:0000313" key="6">
    <source>
        <dbReference type="Proteomes" id="UP000317155"/>
    </source>
</evidence>
<dbReference type="InterPro" id="IPR003959">
    <property type="entry name" value="ATPase_AAA_core"/>
</dbReference>
<dbReference type="PANTHER" id="PTHR23073">
    <property type="entry name" value="26S PROTEASOME REGULATORY SUBUNIT"/>
    <property type="match status" value="1"/>
</dbReference>
<dbReference type="SMART" id="SM00382">
    <property type="entry name" value="AAA"/>
    <property type="match status" value="2"/>
</dbReference>
<dbReference type="GO" id="GO:0016887">
    <property type="term" value="F:ATP hydrolysis activity"/>
    <property type="evidence" value="ECO:0007669"/>
    <property type="project" value="InterPro"/>
</dbReference>
<keyword evidence="6" id="KW-1185">Reference proteome</keyword>
<proteinExistence type="inferred from homology"/>
<dbReference type="InterPro" id="IPR027417">
    <property type="entry name" value="P-loop_NTPase"/>
</dbReference>
<keyword evidence="3 5" id="KW-0067">ATP-binding</keyword>
<feature type="domain" description="AAA+ ATPase" evidence="4">
    <location>
        <begin position="506"/>
        <end position="637"/>
    </location>
</feature>
<organism evidence="5 6">
    <name type="scientific">Trichloromonas acetexigens</name>
    <dbReference type="NCBI Taxonomy" id="38815"/>
    <lineage>
        <taxon>Bacteria</taxon>
        <taxon>Pseudomonadati</taxon>
        <taxon>Thermodesulfobacteriota</taxon>
        <taxon>Desulfuromonadia</taxon>
        <taxon>Desulfuromonadales</taxon>
        <taxon>Trichloromonadaceae</taxon>
        <taxon>Trichloromonas</taxon>
    </lineage>
</organism>
<feature type="domain" description="AAA+ ATPase" evidence="4">
    <location>
        <begin position="267"/>
        <end position="402"/>
    </location>
</feature>
<evidence type="ECO:0000256" key="2">
    <source>
        <dbReference type="ARBA" id="ARBA00022741"/>
    </source>
</evidence>
<dbReference type="AlphaFoldDB" id="A0A550J7A9"/>
<dbReference type="OrthoDB" id="9809379at2"/>
<gene>
    <name evidence="5" type="ORF">FL622_14125</name>
</gene>